<sequence>MVIGAQEDQYPWGFINDKGQPDGHDIEVAKLIAKELGVELQLVSITAQNRIPMLLTHRIDFLVPGMSITPERAKVIQYTLPYSSNEVTVFAPGTSKISNMEDLADKTVGVARGSIFDTLLTQRAPSSATIRRFDDDASTVQALASGQVEAILGSFTYGLALNAGANGRFEDKFSVSDNYLAMAVRKEDAAMLDWLNAFVQRKKADGTLAGIYAKWR</sequence>
<feature type="domain" description="Solute-binding protein family 3/N-terminal" evidence="3">
    <location>
        <begin position="2"/>
        <end position="216"/>
    </location>
</feature>
<evidence type="ECO:0000256" key="2">
    <source>
        <dbReference type="ARBA" id="ARBA00022729"/>
    </source>
</evidence>
<name>A0A9P1R757_PSEAI</name>
<dbReference type="Pfam" id="PF00497">
    <property type="entry name" value="SBP_bac_3"/>
    <property type="match status" value="1"/>
</dbReference>
<evidence type="ECO:0000259" key="3">
    <source>
        <dbReference type="SMART" id="SM00062"/>
    </source>
</evidence>
<dbReference type="AlphaFoldDB" id="A0A9P1R757"/>
<organism evidence="4 5">
    <name type="scientific">Pseudomonas aeruginosa</name>
    <dbReference type="NCBI Taxonomy" id="287"/>
    <lineage>
        <taxon>Bacteria</taxon>
        <taxon>Pseudomonadati</taxon>
        <taxon>Pseudomonadota</taxon>
        <taxon>Gammaproteobacteria</taxon>
        <taxon>Pseudomonadales</taxon>
        <taxon>Pseudomonadaceae</taxon>
        <taxon>Pseudomonas</taxon>
    </lineage>
</organism>
<keyword evidence="2" id="KW-0732">Signal</keyword>
<evidence type="ECO:0000313" key="4">
    <source>
        <dbReference type="EMBL" id="CRO93662.1"/>
    </source>
</evidence>
<dbReference type="Proteomes" id="UP000045039">
    <property type="component" value="Unassembled WGS sequence"/>
</dbReference>
<dbReference type="SMART" id="SM00062">
    <property type="entry name" value="PBPb"/>
    <property type="match status" value="1"/>
</dbReference>
<dbReference type="InterPro" id="IPR001638">
    <property type="entry name" value="Solute-binding_3/MltF_N"/>
</dbReference>
<dbReference type="SUPFAM" id="SSF53850">
    <property type="entry name" value="Periplasmic binding protein-like II"/>
    <property type="match status" value="1"/>
</dbReference>
<evidence type="ECO:0000256" key="1">
    <source>
        <dbReference type="ARBA" id="ARBA00010333"/>
    </source>
</evidence>
<dbReference type="Gene3D" id="3.40.190.10">
    <property type="entry name" value="Periplasmic binding protein-like II"/>
    <property type="match status" value="2"/>
</dbReference>
<comment type="caution">
    <text evidence="4">The sequence shown here is derived from an EMBL/GenBank/DDBJ whole genome shotgun (WGS) entry which is preliminary data.</text>
</comment>
<dbReference type="EMBL" id="CVVU01000200">
    <property type="protein sequence ID" value="CRO93662.1"/>
    <property type="molecule type" value="Genomic_DNA"/>
</dbReference>
<evidence type="ECO:0000313" key="5">
    <source>
        <dbReference type="Proteomes" id="UP000045039"/>
    </source>
</evidence>
<protein>
    <submittedName>
        <fullName evidence="4">ABC transporter glutamine-binding protein GlnH</fullName>
    </submittedName>
</protein>
<dbReference type="PANTHER" id="PTHR35936:SF17">
    <property type="entry name" value="ARGININE-BINDING EXTRACELLULAR PROTEIN ARTP"/>
    <property type="match status" value="1"/>
</dbReference>
<reference evidence="5" key="1">
    <citation type="submission" date="2015-06" db="EMBL/GenBank/DDBJ databases">
        <authorList>
            <person name="Radhakrishnan Rajesh"/>
            <person name="Underwood Anthony"/>
            <person name="Al-Shahib Ali"/>
        </authorList>
    </citation>
    <scope>NUCLEOTIDE SEQUENCE [LARGE SCALE GENOMIC DNA]</scope>
    <source>
        <strain evidence="5">P19_London_7_VIM_2_05_10</strain>
    </source>
</reference>
<gene>
    <name evidence="4" type="primary">glnH_2</name>
    <name evidence="4" type="ORF">PAERUG_P19_London_7_VIM_2_05_10_02915</name>
</gene>
<accession>A0A9P1R757</accession>
<proteinExistence type="inferred from homology"/>
<dbReference type="PANTHER" id="PTHR35936">
    <property type="entry name" value="MEMBRANE-BOUND LYTIC MUREIN TRANSGLYCOSYLASE F"/>
    <property type="match status" value="1"/>
</dbReference>
<comment type="similarity">
    <text evidence="1">Belongs to the bacterial solute-binding protein 3 family.</text>
</comment>